<dbReference type="GO" id="GO:0005524">
    <property type="term" value="F:ATP binding"/>
    <property type="evidence" value="ECO:0007669"/>
    <property type="project" value="UniProtKB-KW"/>
</dbReference>
<dbReference type="GO" id="GO:0015833">
    <property type="term" value="P:peptide transport"/>
    <property type="evidence" value="ECO:0007669"/>
    <property type="project" value="InterPro"/>
</dbReference>
<dbReference type="InterPro" id="IPR003593">
    <property type="entry name" value="AAA+_ATPase"/>
</dbReference>
<organism evidence="14 15">
    <name type="scientific">Pandoraea sputorum</name>
    <dbReference type="NCBI Taxonomy" id="93222"/>
    <lineage>
        <taxon>Bacteria</taxon>
        <taxon>Pseudomonadati</taxon>
        <taxon>Pseudomonadota</taxon>
        <taxon>Betaproteobacteria</taxon>
        <taxon>Burkholderiales</taxon>
        <taxon>Burkholderiaceae</taxon>
        <taxon>Pandoraea</taxon>
    </lineage>
</organism>
<evidence type="ECO:0000256" key="2">
    <source>
        <dbReference type="ARBA" id="ARBA00022448"/>
    </source>
</evidence>
<evidence type="ECO:0000259" key="13">
    <source>
        <dbReference type="PROSITE" id="PS50929"/>
    </source>
</evidence>
<feature type="domain" description="ABC transporter" evidence="12">
    <location>
        <begin position="324"/>
        <end position="558"/>
    </location>
</feature>
<dbReference type="GO" id="GO:1904680">
    <property type="term" value="F:peptide transmembrane transporter activity"/>
    <property type="evidence" value="ECO:0007669"/>
    <property type="project" value="InterPro"/>
</dbReference>
<evidence type="ECO:0000256" key="4">
    <source>
        <dbReference type="ARBA" id="ARBA00022519"/>
    </source>
</evidence>
<dbReference type="AlphaFoldDB" id="A0A239SEM1"/>
<comment type="subcellular location">
    <subcellularLocation>
        <location evidence="1">Cell membrane</location>
        <topology evidence="1">Multi-pass membrane protein</topology>
    </subcellularLocation>
</comment>
<dbReference type="InterPro" id="IPR005898">
    <property type="entry name" value="Cyc_pep_transpt_SyrD/YojI"/>
</dbReference>
<dbReference type="InterPro" id="IPR036640">
    <property type="entry name" value="ABC1_TM_sf"/>
</dbReference>
<dbReference type="Pfam" id="PF00005">
    <property type="entry name" value="ABC_tran"/>
    <property type="match status" value="1"/>
</dbReference>
<protein>
    <submittedName>
        <fullName evidence="14">ABC transporter ATP-binding protein YojI</fullName>
    </submittedName>
</protein>
<keyword evidence="5 11" id="KW-0812">Transmembrane</keyword>
<reference evidence="14 15" key="1">
    <citation type="submission" date="2017-06" db="EMBL/GenBank/DDBJ databases">
        <authorList>
            <consortium name="Pathogen Informatics"/>
        </authorList>
    </citation>
    <scope>NUCLEOTIDE SEQUENCE [LARGE SCALE GENOMIC DNA]</scope>
    <source>
        <strain evidence="14 15">NCTC13161</strain>
    </source>
</reference>
<dbReference type="STRING" id="93222.NA29_12780"/>
<feature type="region of interest" description="Disordered" evidence="10">
    <location>
        <begin position="539"/>
        <end position="566"/>
    </location>
</feature>
<dbReference type="Proteomes" id="UP000215126">
    <property type="component" value="Chromosome 1"/>
</dbReference>
<dbReference type="CDD" id="cd03225">
    <property type="entry name" value="ABC_cobalt_CbiO_domain1"/>
    <property type="match status" value="1"/>
</dbReference>
<evidence type="ECO:0000259" key="12">
    <source>
        <dbReference type="PROSITE" id="PS50893"/>
    </source>
</evidence>
<dbReference type="NCBIfam" id="TIGR01194">
    <property type="entry name" value="cyc_pep_trnsptr"/>
    <property type="match status" value="1"/>
</dbReference>
<evidence type="ECO:0000256" key="3">
    <source>
        <dbReference type="ARBA" id="ARBA00022475"/>
    </source>
</evidence>
<evidence type="ECO:0000313" key="15">
    <source>
        <dbReference type="Proteomes" id="UP000215126"/>
    </source>
</evidence>
<evidence type="ECO:0000256" key="11">
    <source>
        <dbReference type="SAM" id="Phobius"/>
    </source>
</evidence>
<dbReference type="InterPro" id="IPR050095">
    <property type="entry name" value="ECF_ABC_transporter_ATP-bd"/>
</dbReference>
<keyword evidence="7 14" id="KW-0067">ATP-binding</keyword>
<dbReference type="PROSITE" id="PS50929">
    <property type="entry name" value="ABC_TM1F"/>
    <property type="match status" value="1"/>
</dbReference>
<dbReference type="PANTHER" id="PTHR43553">
    <property type="entry name" value="HEAVY METAL TRANSPORTER"/>
    <property type="match status" value="1"/>
</dbReference>
<keyword evidence="6" id="KW-0547">Nucleotide-binding</keyword>
<evidence type="ECO:0000256" key="5">
    <source>
        <dbReference type="ARBA" id="ARBA00022692"/>
    </source>
</evidence>
<dbReference type="SMART" id="SM00382">
    <property type="entry name" value="AAA"/>
    <property type="match status" value="1"/>
</dbReference>
<keyword evidence="3" id="KW-1003">Cell membrane</keyword>
<feature type="domain" description="ABC transmembrane type-1" evidence="13">
    <location>
        <begin position="16"/>
        <end position="291"/>
    </location>
</feature>
<dbReference type="InterPro" id="IPR003439">
    <property type="entry name" value="ABC_transporter-like_ATP-bd"/>
</dbReference>
<dbReference type="Gene3D" id="3.40.50.300">
    <property type="entry name" value="P-loop containing nucleotide triphosphate hydrolases"/>
    <property type="match status" value="1"/>
</dbReference>
<gene>
    <name evidence="14" type="primary">yojI_1</name>
    <name evidence="14" type="ORF">SAMEA4530655_01703</name>
</gene>
<keyword evidence="4" id="KW-0997">Cell inner membrane</keyword>
<feature type="transmembrane region" description="Helical" evidence="11">
    <location>
        <begin position="121"/>
        <end position="143"/>
    </location>
</feature>
<dbReference type="Gene3D" id="1.20.1560.10">
    <property type="entry name" value="ABC transporter type 1, transmembrane domain"/>
    <property type="match status" value="1"/>
</dbReference>
<keyword evidence="15" id="KW-1185">Reference proteome</keyword>
<dbReference type="SUPFAM" id="SSF90123">
    <property type="entry name" value="ABC transporter transmembrane region"/>
    <property type="match status" value="1"/>
</dbReference>
<dbReference type="OrthoDB" id="9760776at2"/>
<dbReference type="InterPro" id="IPR027417">
    <property type="entry name" value="P-loop_NTPase"/>
</dbReference>
<evidence type="ECO:0000256" key="1">
    <source>
        <dbReference type="ARBA" id="ARBA00004651"/>
    </source>
</evidence>
<evidence type="ECO:0000256" key="8">
    <source>
        <dbReference type="ARBA" id="ARBA00022989"/>
    </source>
</evidence>
<dbReference type="SUPFAM" id="SSF52540">
    <property type="entry name" value="P-loop containing nucleoside triphosphate hydrolases"/>
    <property type="match status" value="1"/>
</dbReference>
<dbReference type="GO" id="GO:0043190">
    <property type="term" value="C:ATP-binding cassette (ABC) transporter complex"/>
    <property type="evidence" value="ECO:0007669"/>
    <property type="project" value="TreeGrafter"/>
</dbReference>
<name>A0A239SEM1_9BURK</name>
<sequence length="566" mass="62173">MFLFLFLLRASRWLLAAAVVASLACGVANVMLIASINRALGAPIAELGALAWRFAALAVLSMLAQMCAGALFTRLGQRTLAELRRHVSRIIVNAPLRVVESTGGARVQSVLADDANHVANFFIGLPTLVMNGAIVMGCFLYLAILSWPIFLMACVAIGLGALGYHISHTKVIRYLRTAGQRQDELFGHFQTLASGAKELKLNRRRADAFLARVLGSAIEAVRENRSRGLTLFIFSVSWVRFLFFALIGLVLFVLVGATSSNAHVATGYAIVFLYMVTPLEAMLNNIPLLTMARVASERIQKVTESMRTEDVTSSETSTTGAPLVRLHGITHSYYHEQQDEIFRMGPIDLTFRPGEITFLIGGNGSGKTSLAKLLTGLYVPESGEIVWNGQSVDVKNRDRYRQLFSAIFFDFHLFETLLGADDAQTDPARIDAFAARWLARLHLQHKVSVTNGAFSTRDLSQGQRKRLALVAACVEDRPFLVFDEWAADQDPVFKEVFYREILPELKAQGKTVLVISHDDRYFSLADRLVKMENGQLISDGEPTSVASTSANPATTTANVEKPQSSA</sequence>
<evidence type="ECO:0000256" key="7">
    <source>
        <dbReference type="ARBA" id="ARBA00022840"/>
    </source>
</evidence>
<evidence type="ECO:0000256" key="10">
    <source>
        <dbReference type="SAM" id="MobiDB-lite"/>
    </source>
</evidence>
<keyword evidence="8 11" id="KW-1133">Transmembrane helix</keyword>
<dbReference type="RefSeq" id="WP_052253221.1">
    <property type="nucleotide sequence ID" value="NZ_CABPRX010000003.1"/>
</dbReference>
<keyword evidence="9 11" id="KW-0472">Membrane</keyword>
<proteinExistence type="predicted"/>
<dbReference type="EMBL" id="LT906435">
    <property type="protein sequence ID" value="SNU83886.1"/>
    <property type="molecule type" value="Genomic_DNA"/>
</dbReference>
<evidence type="ECO:0000256" key="6">
    <source>
        <dbReference type="ARBA" id="ARBA00022741"/>
    </source>
</evidence>
<feature type="transmembrane region" description="Helical" evidence="11">
    <location>
        <begin position="231"/>
        <end position="256"/>
    </location>
</feature>
<evidence type="ECO:0000256" key="9">
    <source>
        <dbReference type="ARBA" id="ARBA00023136"/>
    </source>
</evidence>
<dbReference type="PANTHER" id="PTHR43553:SF11">
    <property type="entry name" value="ABC TRANSPORTER ATP-BINDING_PERMEASE PROTEIN YOJI"/>
    <property type="match status" value="1"/>
</dbReference>
<feature type="transmembrane region" description="Helical" evidence="11">
    <location>
        <begin position="149"/>
        <end position="166"/>
    </location>
</feature>
<keyword evidence="2" id="KW-0813">Transport</keyword>
<dbReference type="PROSITE" id="PS50893">
    <property type="entry name" value="ABC_TRANSPORTER_2"/>
    <property type="match status" value="1"/>
</dbReference>
<dbReference type="GO" id="GO:0140359">
    <property type="term" value="F:ABC-type transporter activity"/>
    <property type="evidence" value="ECO:0007669"/>
    <property type="project" value="InterPro"/>
</dbReference>
<dbReference type="GeneID" id="88094370"/>
<dbReference type="InterPro" id="IPR015856">
    <property type="entry name" value="ABC_transpr_CbiO/EcfA_su"/>
</dbReference>
<evidence type="ECO:0000313" key="14">
    <source>
        <dbReference type="EMBL" id="SNU83886.1"/>
    </source>
</evidence>
<dbReference type="GO" id="GO:0016887">
    <property type="term" value="F:ATP hydrolysis activity"/>
    <property type="evidence" value="ECO:0007669"/>
    <property type="project" value="InterPro"/>
</dbReference>
<feature type="compositionally biased region" description="Low complexity" evidence="10">
    <location>
        <begin position="542"/>
        <end position="559"/>
    </location>
</feature>
<accession>A0A239SEM1</accession>
<feature type="transmembrane region" description="Helical" evidence="11">
    <location>
        <begin position="262"/>
        <end position="283"/>
    </location>
</feature>
<dbReference type="InterPro" id="IPR011527">
    <property type="entry name" value="ABC1_TM_dom"/>
</dbReference>
<dbReference type="Pfam" id="PF00664">
    <property type="entry name" value="ABC_membrane"/>
    <property type="match status" value="1"/>
</dbReference>
<feature type="transmembrane region" description="Helical" evidence="11">
    <location>
        <begin position="51"/>
        <end position="75"/>
    </location>
</feature>